<evidence type="ECO:0000313" key="2">
    <source>
        <dbReference type="Proteomes" id="UP000192328"/>
    </source>
</evidence>
<protein>
    <submittedName>
        <fullName evidence="1">Four helix bundle protein</fullName>
    </submittedName>
</protein>
<organism evidence="1 2">
    <name type="scientific">Aristaeella lactis</name>
    <dbReference type="NCBI Taxonomy" id="3046383"/>
    <lineage>
        <taxon>Bacteria</taxon>
        <taxon>Bacillati</taxon>
        <taxon>Bacillota</taxon>
        <taxon>Clostridia</taxon>
        <taxon>Eubacteriales</taxon>
        <taxon>Aristaeellaceae</taxon>
        <taxon>Aristaeella</taxon>
    </lineage>
</organism>
<gene>
    <name evidence="1" type="ORF">SAMN06297397_0806</name>
</gene>
<evidence type="ECO:0000313" key="1">
    <source>
        <dbReference type="EMBL" id="SMC41958.1"/>
    </source>
</evidence>
<keyword evidence="2" id="KW-1185">Reference proteome</keyword>
<comment type="caution">
    <text evidence="1">The sequence shown here is derived from an EMBL/GenBank/DDBJ whole genome shotgun (WGS) entry which is preliminary data.</text>
</comment>
<reference evidence="1" key="1">
    <citation type="submission" date="2017-04" db="EMBL/GenBank/DDBJ databases">
        <authorList>
            <person name="Varghese N."/>
            <person name="Submissions S."/>
        </authorList>
    </citation>
    <scope>NUCLEOTIDE SEQUENCE</scope>
    <source>
        <strain evidence="1">WTE2008</strain>
    </source>
</reference>
<accession>A0AC61PJ93</accession>
<proteinExistence type="predicted"/>
<dbReference type="Proteomes" id="UP000192328">
    <property type="component" value="Unassembled WGS sequence"/>
</dbReference>
<dbReference type="EMBL" id="FWXZ01000001">
    <property type="protein sequence ID" value="SMC41958.1"/>
    <property type="molecule type" value="Genomic_DNA"/>
</dbReference>
<sequence length="114" mass="12873">MQENKLLDLSMNFSVSILQLTGKIKGHSSLVNQLERSATSVGANIHESCYAQSKPDFISKLQIALKECHETKYWLELFSRASLCDNDSIQRLRNECDTIRRILVSSINTAKGNK</sequence>
<name>A0AC61PJ93_9FIRM</name>